<gene>
    <name evidence="12" type="ORF">BI350_00105</name>
</gene>
<keyword evidence="2" id="KW-0813">Transport</keyword>
<feature type="transmembrane region" description="Helical" evidence="9">
    <location>
        <begin position="162"/>
        <end position="183"/>
    </location>
</feature>
<dbReference type="GO" id="GO:0005524">
    <property type="term" value="F:ATP binding"/>
    <property type="evidence" value="ECO:0007669"/>
    <property type="project" value="UniProtKB-KW"/>
</dbReference>
<keyword evidence="5" id="KW-0547">Nucleotide-binding</keyword>
<evidence type="ECO:0000313" key="13">
    <source>
        <dbReference type="Proteomes" id="UP000185746"/>
    </source>
</evidence>
<dbReference type="Gene3D" id="1.20.1560.10">
    <property type="entry name" value="ABC transporter type 1, transmembrane domain"/>
    <property type="match status" value="1"/>
</dbReference>
<dbReference type="InterPro" id="IPR027417">
    <property type="entry name" value="P-loop_NTPase"/>
</dbReference>
<dbReference type="Gene3D" id="3.40.50.300">
    <property type="entry name" value="P-loop containing nucleotide triphosphate hydrolases"/>
    <property type="match status" value="1"/>
</dbReference>
<dbReference type="PANTHER" id="PTHR43394">
    <property type="entry name" value="ATP-DEPENDENT PERMEASE MDL1, MITOCHONDRIAL"/>
    <property type="match status" value="1"/>
</dbReference>
<dbReference type="PANTHER" id="PTHR43394:SF1">
    <property type="entry name" value="ATP-BINDING CASSETTE SUB-FAMILY B MEMBER 10, MITOCHONDRIAL"/>
    <property type="match status" value="1"/>
</dbReference>
<comment type="subcellular location">
    <subcellularLocation>
        <location evidence="1">Cell membrane</location>
        <topology evidence="1">Multi-pass membrane protein</topology>
    </subcellularLocation>
</comment>
<evidence type="ECO:0000256" key="3">
    <source>
        <dbReference type="ARBA" id="ARBA00022475"/>
    </source>
</evidence>
<keyword evidence="8 9" id="KW-0472">Membrane</keyword>
<accession>A0A1D8JBW5</accession>
<keyword evidence="6" id="KW-0067">ATP-binding</keyword>
<dbReference type="AlphaFoldDB" id="A0A1D8JBW5"/>
<evidence type="ECO:0000256" key="8">
    <source>
        <dbReference type="ARBA" id="ARBA00023136"/>
    </source>
</evidence>
<dbReference type="SUPFAM" id="SSF90123">
    <property type="entry name" value="ABC transporter transmembrane region"/>
    <property type="match status" value="1"/>
</dbReference>
<dbReference type="InterPro" id="IPR003593">
    <property type="entry name" value="AAA+_ATPase"/>
</dbReference>
<dbReference type="InterPro" id="IPR017871">
    <property type="entry name" value="ABC_transporter-like_CS"/>
</dbReference>
<keyword evidence="13" id="KW-1185">Reference proteome</keyword>
<dbReference type="KEGG" id="surl:BI350_00105"/>
<dbReference type="CDD" id="cd03247">
    <property type="entry name" value="ABCC_cytochrome_bd"/>
    <property type="match status" value="1"/>
</dbReference>
<keyword evidence="7 9" id="KW-1133">Transmembrane helix</keyword>
<feature type="domain" description="ABC transmembrane type-1" evidence="11">
    <location>
        <begin position="20"/>
        <end position="304"/>
    </location>
</feature>
<dbReference type="FunFam" id="3.40.50.300:FF:000221">
    <property type="entry name" value="Multidrug ABC transporter ATP-binding protein"/>
    <property type="match status" value="1"/>
</dbReference>
<dbReference type="InterPro" id="IPR036640">
    <property type="entry name" value="ABC1_TM_sf"/>
</dbReference>
<dbReference type="PROSITE" id="PS50929">
    <property type="entry name" value="ABC_TM1F"/>
    <property type="match status" value="1"/>
</dbReference>
<evidence type="ECO:0000256" key="6">
    <source>
        <dbReference type="ARBA" id="ARBA00022840"/>
    </source>
</evidence>
<dbReference type="InterPro" id="IPR003439">
    <property type="entry name" value="ABC_transporter-like_ATP-bd"/>
</dbReference>
<feature type="domain" description="ABC transporter" evidence="10">
    <location>
        <begin position="337"/>
        <end position="571"/>
    </location>
</feature>
<evidence type="ECO:0000259" key="11">
    <source>
        <dbReference type="PROSITE" id="PS50929"/>
    </source>
</evidence>
<evidence type="ECO:0000256" key="7">
    <source>
        <dbReference type="ARBA" id="ARBA00022989"/>
    </source>
</evidence>
<evidence type="ECO:0000259" key="10">
    <source>
        <dbReference type="PROSITE" id="PS50893"/>
    </source>
</evidence>
<protein>
    <submittedName>
        <fullName evidence="12">Thiol reductant ABC exporter subunit CydC</fullName>
    </submittedName>
</protein>
<dbReference type="GO" id="GO:0045454">
    <property type="term" value="P:cell redox homeostasis"/>
    <property type="evidence" value="ECO:0007669"/>
    <property type="project" value="InterPro"/>
</dbReference>
<dbReference type="SMART" id="SM00382">
    <property type="entry name" value="AAA"/>
    <property type="match status" value="1"/>
</dbReference>
<evidence type="ECO:0000256" key="4">
    <source>
        <dbReference type="ARBA" id="ARBA00022692"/>
    </source>
</evidence>
<dbReference type="Pfam" id="PF00005">
    <property type="entry name" value="ABC_tran"/>
    <property type="match status" value="1"/>
</dbReference>
<sequence length="576" mass="64734">MKLFQTYIVPYLKKYKKAMIATILLGALAVLSGAMLTFSSGYLISRASEMPETILLLYIPIVLVRTFGLSRAVSHYLERLAGHNAVLKILSEMRVKLYGMLEPQALMIRARFQTGDLLGTLADDIEHLQDVYIRTIFPTVVGLCLFVYATVMLALFDWLFAIWIALCLGVIVFVYPMVSLYTLKKHQRDAKRQRGHLYRTLTDAVFGISDWLISGRKERFIAGFMKDSKSSHKMESKLAYWNQSRGFQLQVISGVILLMVGIWAGNMAGQGEIVPAYIAAFTLVTLPILEGLIPLSHAIERIPAYGESLQRIESIQQFVPEEETSEGNVQTSKEADLSIKNVSYRYEGEQADALHQISLAIPHGRKLALLGKSGAGKSTLIQLLQGAIQPTSGDVLINEHSPVEYGEQIYDVVGVLNQKPYLFATTVENNIRLGNQQATKEEIETVIKQVRLDKYINSLPNGLQTQMEETGQRFSGGERQRIALARILLKDTPIVILDEPTIGLDPFIENELVDTIMSSLQDKTVIWITHHLTGIERMDQVLFLDKGQIAIQGTHEELMRTNERYQQLYKLDRGEG</sequence>
<dbReference type="InterPro" id="IPR039421">
    <property type="entry name" value="Type_1_exporter"/>
</dbReference>
<feature type="transmembrane region" description="Helical" evidence="9">
    <location>
        <begin position="274"/>
        <end position="293"/>
    </location>
</feature>
<dbReference type="PROSITE" id="PS00211">
    <property type="entry name" value="ABC_TRANSPORTER_1"/>
    <property type="match status" value="1"/>
</dbReference>
<evidence type="ECO:0000256" key="5">
    <source>
        <dbReference type="ARBA" id="ARBA00022741"/>
    </source>
</evidence>
<name>A0A1D8JBW5_9BACL</name>
<keyword evidence="3" id="KW-1003">Cell membrane</keyword>
<reference evidence="12 13" key="1">
    <citation type="submission" date="2016-09" db="EMBL/GenBank/DDBJ databases">
        <title>Complete genome sequence of the Lysinibacillus sphaericus LMG 22257, a specie of Bacillus with ureolytic activity that can effectively biodeposit calcium carbonate.</title>
        <authorList>
            <person name="Yan W."/>
        </authorList>
    </citation>
    <scope>NUCLEOTIDE SEQUENCE [LARGE SCALE GENOMIC DNA]</scope>
    <source>
        <strain evidence="12 13">LMG 22257</strain>
    </source>
</reference>
<dbReference type="EMBL" id="CP017560">
    <property type="protein sequence ID" value="AOV06195.1"/>
    <property type="molecule type" value="Genomic_DNA"/>
</dbReference>
<feature type="transmembrane region" description="Helical" evidence="9">
    <location>
        <begin position="247"/>
        <end position="268"/>
    </location>
</feature>
<keyword evidence="4 9" id="KW-0812">Transmembrane</keyword>
<evidence type="ECO:0000256" key="2">
    <source>
        <dbReference type="ARBA" id="ARBA00022448"/>
    </source>
</evidence>
<dbReference type="GO" id="GO:0016887">
    <property type="term" value="F:ATP hydrolysis activity"/>
    <property type="evidence" value="ECO:0007669"/>
    <property type="project" value="InterPro"/>
</dbReference>
<evidence type="ECO:0000256" key="9">
    <source>
        <dbReference type="SAM" id="Phobius"/>
    </source>
</evidence>
<dbReference type="GO" id="GO:0005886">
    <property type="term" value="C:plasma membrane"/>
    <property type="evidence" value="ECO:0007669"/>
    <property type="project" value="UniProtKB-SubCell"/>
</dbReference>
<dbReference type="SUPFAM" id="SSF52540">
    <property type="entry name" value="P-loop containing nucleoside triphosphate hydrolases"/>
    <property type="match status" value="1"/>
</dbReference>
<evidence type="ECO:0000256" key="1">
    <source>
        <dbReference type="ARBA" id="ARBA00004651"/>
    </source>
</evidence>
<dbReference type="RefSeq" id="WP_075526286.1">
    <property type="nucleotide sequence ID" value="NZ_CP017560.1"/>
</dbReference>
<feature type="transmembrane region" description="Helical" evidence="9">
    <location>
        <begin position="136"/>
        <end position="156"/>
    </location>
</feature>
<dbReference type="InterPro" id="IPR011527">
    <property type="entry name" value="ABC1_TM_dom"/>
</dbReference>
<dbReference type="Pfam" id="PF00664">
    <property type="entry name" value="ABC_membrane"/>
    <property type="match status" value="1"/>
</dbReference>
<proteinExistence type="predicted"/>
<feature type="transmembrane region" description="Helical" evidence="9">
    <location>
        <begin position="55"/>
        <end position="73"/>
    </location>
</feature>
<organism evidence="12 13">
    <name type="scientific">Sporosarcina ureilytica</name>
    <dbReference type="NCBI Taxonomy" id="298596"/>
    <lineage>
        <taxon>Bacteria</taxon>
        <taxon>Bacillati</taxon>
        <taxon>Bacillota</taxon>
        <taxon>Bacilli</taxon>
        <taxon>Bacillales</taxon>
        <taxon>Caryophanaceae</taxon>
        <taxon>Sporosarcina</taxon>
    </lineage>
</organism>
<dbReference type="PROSITE" id="PS50893">
    <property type="entry name" value="ABC_TRANSPORTER_2"/>
    <property type="match status" value="1"/>
</dbReference>
<dbReference type="NCBIfam" id="TIGR02868">
    <property type="entry name" value="CydC"/>
    <property type="match status" value="1"/>
</dbReference>
<evidence type="ECO:0000313" key="12">
    <source>
        <dbReference type="EMBL" id="AOV06195.1"/>
    </source>
</evidence>
<dbReference type="GO" id="GO:0015421">
    <property type="term" value="F:ABC-type oligopeptide transporter activity"/>
    <property type="evidence" value="ECO:0007669"/>
    <property type="project" value="TreeGrafter"/>
</dbReference>
<dbReference type="InterPro" id="IPR014223">
    <property type="entry name" value="ABC_CydC/D"/>
</dbReference>
<dbReference type="GO" id="GO:0034775">
    <property type="term" value="P:glutathione transmembrane transport"/>
    <property type="evidence" value="ECO:0007669"/>
    <property type="project" value="InterPro"/>
</dbReference>
<dbReference type="Proteomes" id="UP000185746">
    <property type="component" value="Chromosome"/>
</dbReference>